<reference evidence="1 2" key="1">
    <citation type="submission" date="2024-07" db="EMBL/GenBank/DDBJ databases">
        <title>Characterization of a bacterium isolated from hydrolysated instant sea cucumber by whole-genome sequencing and metabolomics.</title>
        <authorList>
            <person name="Luo X."/>
            <person name="Zhang Z."/>
            <person name="Zheng Z."/>
            <person name="Zhang W."/>
            <person name="Ming T."/>
            <person name="Jiao L."/>
            <person name="Su X."/>
            <person name="Kong F."/>
            <person name="Xu J."/>
        </authorList>
    </citation>
    <scope>NUCLEOTIDE SEQUENCE [LARGE SCALE GENOMIC DNA]</scope>
    <source>
        <strain evidence="1 2">XL-2024</strain>
    </source>
</reference>
<sequence>MKINEIIQSNWKRNQLPGIDGVIDISGKVIIMDSYELIDGSTINYIINPLCETSLESIMSFNEDIWCEIEKHPQVQQYDDKIFICGEGGMGNEGFIANVDMNNNLIWAFFSTVSNPFNKLELEDNLLKAYSTSDLIYVININKPEEITIKNIG</sequence>
<gene>
    <name evidence="1" type="ORF">AB1300_11090</name>
</gene>
<proteinExistence type="predicted"/>
<comment type="caution">
    <text evidence="1">The sequence shown here is derived from an EMBL/GenBank/DDBJ whole genome shotgun (WGS) entry which is preliminary data.</text>
</comment>
<protein>
    <recommendedName>
        <fullName evidence="3">SMI1/KNR4 family protein</fullName>
    </recommendedName>
</protein>
<organism evidence="1 2">
    <name type="scientific">Lysinibacillus xylanilyticus</name>
    <dbReference type="NCBI Taxonomy" id="582475"/>
    <lineage>
        <taxon>Bacteria</taxon>
        <taxon>Bacillati</taxon>
        <taxon>Bacillota</taxon>
        <taxon>Bacilli</taxon>
        <taxon>Bacillales</taxon>
        <taxon>Bacillaceae</taxon>
        <taxon>Lysinibacillus</taxon>
    </lineage>
</organism>
<dbReference type="RefSeq" id="WP_368636546.1">
    <property type="nucleotide sequence ID" value="NZ_JBFRHK010000005.1"/>
</dbReference>
<dbReference type="Proteomes" id="UP001558534">
    <property type="component" value="Unassembled WGS sequence"/>
</dbReference>
<evidence type="ECO:0008006" key="3">
    <source>
        <dbReference type="Google" id="ProtNLM"/>
    </source>
</evidence>
<accession>A0ABV3VXP4</accession>
<name>A0ABV3VXP4_9BACI</name>
<keyword evidence="2" id="KW-1185">Reference proteome</keyword>
<dbReference type="EMBL" id="JBFRHK010000005">
    <property type="protein sequence ID" value="MEX3745680.1"/>
    <property type="molecule type" value="Genomic_DNA"/>
</dbReference>
<evidence type="ECO:0000313" key="2">
    <source>
        <dbReference type="Proteomes" id="UP001558534"/>
    </source>
</evidence>
<evidence type="ECO:0000313" key="1">
    <source>
        <dbReference type="EMBL" id="MEX3745680.1"/>
    </source>
</evidence>